<evidence type="ECO:0000313" key="4">
    <source>
        <dbReference type="EMBL" id="KHJ88602.1"/>
    </source>
</evidence>
<dbReference type="PANTHER" id="PTHR21344">
    <property type="entry name" value="RAL GTPASE-ACTIVATING PROTEIN SUBUNIT BETA"/>
    <property type="match status" value="1"/>
</dbReference>
<evidence type="ECO:0000256" key="1">
    <source>
        <dbReference type="ARBA" id="ARBA00022468"/>
    </source>
</evidence>
<dbReference type="GO" id="GO:0005096">
    <property type="term" value="F:GTPase activator activity"/>
    <property type="evidence" value="ECO:0007669"/>
    <property type="project" value="UniProtKB-KW"/>
</dbReference>
<evidence type="ECO:0000256" key="2">
    <source>
        <dbReference type="SAM" id="MobiDB-lite"/>
    </source>
</evidence>
<accession>A0A0B1SYP1</accession>
<dbReference type="AlphaFoldDB" id="A0A0B1SYP1"/>
<evidence type="ECO:0000259" key="3">
    <source>
        <dbReference type="PROSITE" id="PS50085"/>
    </source>
</evidence>
<dbReference type="GO" id="GO:0051056">
    <property type="term" value="P:regulation of small GTPase mediated signal transduction"/>
    <property type="evidence" value="ECO:0007669"/>
    <property type="project" value="InterPro"/>
</dbReference>
<feature type="compositionally biased region" description="Polar residues" evidence="2">
    <location>
        <begin position="287"/>
        <end position="296"/>
    </location>
</feature>
<feature type="region of interest" description="Disordered" evidence="2">
    <location>
        <begin position="1"/>
        <end position="34"/>
    </location>
</feature>
<dbReference type="EMBL" id="KN555567">
    <property type="protein sequence ID" value="KHJ88602.1"/>
    <property type="molecule type" value="Genomic_DNA"/>
</dbReference>
<name>A0A0B1SYP1_OESDE</name>
<feature type="region of interest" description="Disordered" evidence="2">
    <location>
        <begin position="278"/>
        <end position="347"/>
    </location>
</feature>
<dbReference type="OrthoDB" id="10009983at2759"/>
<feature type="domain" description="Rap-GAP" evidence="3">
    <location>
        <begin position="153"/>
        <end position="405"/>
    </location>
</feature>
<sequence length="490" mass="54333">MPLADLRNLTDARARSTVSAPPLSATARKESHITPTNGSIGLQFDIPPEFYKVTCKLDTSVRPLEPNKDTDAIEAELRRIDAETPEEKARREKNRWTLMNEENRRVKPALSPATCKSIRILLYDMGLVDRESFGKDIVCLDSGQSSEFYRDLHELVDSCPARGFHTTYIFYVKEGQRSAVDILDNALNVHNTRPEFCGFLAGLGEGIEIGLHDSWTGHWSTAFSSERKPLEESGAVDHYIIDGVTHALWWADAGGELVFVLPTERSLRVFKQDLASPAASSRRGSSKTPSALSVSSDEVKTDSPHSDVFLDVGRKRGTGSTTGSERDGLLSYGGGGSSMGNSPPSRRSADLRVMLVWLERAEDMLHFPVDELLSACDDGGEKPPMTAVERPAHLVIFIHQVEPGLVHIRTRGSLNRFGEAGPLCDSMAVSLASLPSFVRLTILNIVRRNVAEIENYQFTHTKRKQAIVDFGKKYAANLTYEDFLLRLMSW</sequence>
<keyword evidence="1" id="KW-0343">GTPase activation</keyword>
<dbReference type="InterPro" id="IPR000331">
    <property type="entry name" value="Rap/Ran_GAP_dom"/>
</dbReference>
<dbReference type="PANTHER" id="PTHR21344:SF1">
    <property type="entry name" value="RAL GTPASE-ACTIVATING PROTEIN SUBUNIT BETA"/>
    <property type="match status" value="1"/>
</dbReference>
<dbReference type="PROSITE" id="PS50085">
    <property type="entry name" value="RAPGAP"/>
    <property type="match status" value="1"/>
</dbReference>
<protein>
    <recommendedName>
        <fullName evidence="3">Rap-GAP domain-containing protein</fullName>
    </recommendedName>
</protein>
<organism evidence="4 5">
    <name type="scientific">Oesophagostomum dentatum</name>
    <name type="common">Nodular worm</name>
    <dbReference type="NCBI Taxonomy" id="61180"/>
    <lineage>
        <taxon>Eukaryota</taxon>
        <taxon>Metazoa</taxon>
        <taxon>Ecdysozoa</taxon>
        <taxon>Nematoda</taxon>
        <taxon>Chromadorea</taxon>
        <taxon>Rhabditida</taxon>
        <taxon>Rhabditina</taxon>
        <taxon>Rhabditomorpha</taxon>
        <taxon>Strongyloidea</taxon>
        <taxon>Strongylidae</taxon>
        <taxon>Oesophagostomum</taxon>
    </lineage>
</organism>
<dbReference type="Proteomes" id="UP000053660">
    <property type="component" value="Unassembled WGS sequence"/>
</dbReference>
<evidence type="ECO:0000313" key="5">
    <source>
        <dbReference type="Proteomes" id="UP000053660"/>
    </source>
</evidence>
<proteinExistence type="predicted"/>
<reference evidence="4 5" key="1">
    <citation type="submission" date="2014-03" db="EMBL/GenBank/DDBJ databases">
        <title>Draft genome of the hookworm Oesophagostomum dentatum.</title>
        <authorList>
            <person name="Mitreva M."/>
        </authorList>
    </citation>
    <scope>NUCLEOTIDE SEQUENCE [LARGE SCALE GENOMIC DNA]</scope>
    <source>
        <strain evidence="4 5">OD-Hann</strain>
    </source>
</reference>
<dbReference type="InterPro" id="IPR035974">
    <property type="entry name" value="Rap/Ran-GAP_sf"/>
</dbReference>
<dbReference type="Gene3D" id="3.40.50.11210">
    <property type="entry name" value="Rap/Ran-GAP"/>
    <property type="match status" value="1"/>
</dbReference>
<keyword evidence="5" id="KW-1185">Reference proteome</keyword>
<dbReference type="SUPFAM" id="SSF111347">
    <property type="entry name" value="Rap/Ran-GAP"/>
    <property type="match status" value="2"/>
</dbReference>
<dbReference type="InterPro" id="IPR039930">
    <property type="entry name" value="RALGAPB"/>
</dbReference>
<gene>
    <name evidence="4" type="ORF">OESDEN_11602</name>
</gene>